<evidence type="ECO:0000313" key="3">
    <source>
        <dbReference type="WBParaSite" id="jg12078"/>
    </source>
</evidence>
<feature type="compositionally biased region" description="Basic and acidic residues" evidence="1">
    <location>
        <begin position="30"/>
        <end position="48"/>
    </location>
</feature>
<dbReference type="Proteomes" id="UP000887574">
    <property type="component" value="Unplaced"/>
</dbReference>
<reference evidence="3" key="1">
    <citation type="submission" date="2022-11" db="UniProtKB">
        <authorList>
            <consortium name="WormBaseParasite"/>
        </authorList>
    </citation>
    <scope>IDENTIFICATION</scope>
</reference>
<dbReference type="WBParaSite" id="jg12078">
    <property type="protein sequence ID" value="jg12078"/>
    <property type="gene ID" value="jg12078"/>
</dbReference>
<proteinExistence type="predicted"/>
<dbReference type="Pfam" id="PF10195">
    <property type="entry name" value="Phospho_p8"/>
    <property type="match status" value="1"/>
</dbReference>
<evidence type="ECO:0000256" key="1">
    <source>
        <dbReference type="SAM" id="MobiDB-lite"/>
    </source>
</evidence>
<name>A0A915CTJ3_9BILA</name>
<dbReference type="InterPro" id="IPR018792">
    <property type="entry name" value="NUPR1-like"/>
</dbReference>
<evidence type="ECO:0000313" key="2">
    <source>
        <dbReference type="Proteomes" id="UP000887574"/>
    </source>
</evidence>
<organism evidence="2 3">
    <name type="scientific">Ditylenchus dipsaci</name>
    <dbReference type="NCBI Taxonomy" id="166011"/>
    <lineage>
        <taxon>Eukaryota</taxon>
        <taxon>Metazoa</taxon>
        <taxon>Ecdysozoa</taxon>
        <taxon>Nematoda</taxon>
        <taxon>Chromadorea</taxon>
        <taxon>Rhabditida</taxon>
        <taxon>Tylenchina</taxon>
        <taxon>Tylenchomorpha</taxon>
        <taxon>Sphaerularioidea</taxon>
        <taxon>Anguinidae</taxon>
        <taxon>Anguininae</taxon>
        <taxon>Ditylenchus</taxon>
    </lineage>
</organism>
<feature type="compositionally biased region" description="Basic and acidic residues" evidence="1">
    <location>
        <begin position="55"/>
        <end position="76"/>
    </location>
</feature>
<accession>A0A915CTJ3</accession>
<protein>
    <submittedName>
        <fullName evidence="3">Uncharacterized protein</fullName>
    </submittedName>
</protein>
<dbReference type="AlphaFoldDB" id="A0A915CTJ3"/>
<keyword evidence="2" id="KW-1185">Reference proteome</keyword>
<sequence length="76" mass="8554">MSSAEELAREYASGEIDQDDVAKAGGGKRNKAEQVEHKHPHPEGDTRRIVATAIKGEEKRKEHSLQHKKHEDNRSN</sequence>
<feature type="region of interest" description="Disordered" evidence="1">
    <location>
        <begin position="1"/>
        <end position="76"/>
    </location>
</feature>